<keyword evidence="5" id="KW-1185">Reference proteome</keyword>
<dbReference type="PANTHER" id="PTHR37534">
    <property type="entry name" value="TRANSCRIPTIONAL ACTIVATOR PROTEIN UGA3"/>
    <property type="match status" value="1"/>
</dbReference>
<dbReference type="PANTHER" id="PTHR37534:SF40">
    <property type="entry name" value="ZN(2)-C6 FUNGAL-TYPE DOMAIN-CONTAINING PROTEIN"/>
    <property type="match status" value="1"/>
</dbReference>
<accession>A0A2P4ZNK9</accession>
<dbReference type="Pfam" id="PF00172">
    <property type="entry name" value="Zn_clus"/>
    <property type="match status" value="1"/>
</dbReference>
<dbReference type="STRING" id="398673.A0A2P4ZNK9"/>
<dbReference type="PROSITE" id="PS50048">
    <property type="entry name" value="ZN2_CY6_FUNGAL_2"/>
    <property type="match status" value="1"/>
</dbReference>
<feature type="region of interest" description="Disordered" evidence="2">
    <location>
        <begin position="620"/>
        <end position="680"/>
    </location>
</feature>
<dbReference type="CDD" id="cd00067">
    <property type="entry name" value="GAL4"/>
    <property type="match status" value="1"/>
</dbReference>
<dbReference type="EMBL" id="JPDN02000016">
    <property type="protein sequence ID" value="PON25868.1"/>
    <property type="molecule type" value="Genomic_DNA"/>
</dbReference>
<evidence type="ECO:0000313" key="5">
    <source>
        <dbReference type="Proteomes" id="UP000054821"/>
    </source>
</evidence>
<dbReference type="GO" id="GO:0008270">
    <property type="term" value="F:zinc ion binding"/>
    <property type="evidence" value="ECO:0007669"/>
    <property type="project" value="InterPro"/>
</dbReference>
<evidence type="ECO:0000256" key="1">
    <source>
        <dbReference type="ARBA" id="ARBA00023242"/>
    </source>
</evidence>
<evidence type="ECO:0000313" key="4">
    <source>
        <dbReference type="EMBL" id="PON25868.1"/>
    </source>
</evidence>
<dbReference type="SMART" id="SM00066">
    <property type="entry name" value="GAL4"/>
    <property type="match status" value="1"/>
</dbReference>
<name>A0A2P4ZNK9_9HYPO</name>
<dbReference type="RefSeq" id="XP_024405650.1">
    <property type="nucleotide sequence ID" value="XM_024549617.1"/>
</dbReference>
<reference evidence="4 5" key="1">
    <citation type="journal article" date="2016" name="Genome Announc.">
        <title>Draft Whole-Genome Sequence of Trichoderma gamsii T6085, a Promising Biocontrol Agent of Fusarium Head Blight on Wheat.</title>
        <authorList>
            <person name="Baroncelli R."/>
            <person name="Zapparata A."/>
            <person name="Piaggeschi G."/>
            <person name="Sarrocco S."/>
            <person name="Vannacci G."/>
        </authorList>
    </citation>
    <scope>NUCLEOTIDE SEQUENCE [LARGE SCALE GENOMIC DNA]</scope>
    <source>
        <strain evidence="4 5">T6085</strain>
    </source>
</reference>
<protein>
    <recommendedName>
        <fullName evidence="3">Zn(2)-C6 fungal-type domain-containing protein</fullName>
    </recommendedName>
</protein>
<feature type="compositionally biased region" description="Low complexity" evidence="2">
    <location>
        <begin position="620"/>
        <end position="629"/>
    </location>
</feature>
<dbReference type="GO" id="GO:0000981">
    <property type="term" value="F:DNA-binding transcription factor activity, RNA polymerase II-specific"/>
    <property type="evidence" value="ECO:0007669"/>
    <property type="project" value="InterPro"/>
</dbReference>
<gene>
    <name evidence="4" type="ORF">TGAM01_v205305</name>
</gene>
<dbReference type="PROSITE" id="PS00463">
    <property type="entry name" value="ZN2_CY6_FUNGAL_1"/>
    <property type="match status" value="1"/>
</dbReference>
<evidence type="ECO:0000259" key="3">
    <source>
        <dbReference type="PROSITE" id="PS50048"/>
    </source>
</evidence>
<dbReference type="GO" id="GO:0045944">
    <property type="term" value="P:positive regulation of transcription by RNA polymerase II"/>
    <property type="evidence" value="ECO:0007669"/>
    <property type="project" value="TreeGrafter"/>
</dbReference>
<evidence type="ECO:0000256" key="2">
    <source>
        <dbReference type="SAM" id="MobiDB-lite"/>
    </source>
</evidence>
<dbReference type="Gene3D" id="4.10.240.10">
    <property type="entry name" value="Zn(2)-C6 fungal-type DNA-binding domain"/>
    <property type="match status" value="1"/>
</dbReference>
<dbReference type="GeneID" id="29983391"/>
<feature type="domain" description="Zn(2)-C6 fungal-type" evidence="3">
    <location>
        <begin position="24"/>
        <end position="52"/>
    </location>
</feature>
<proteinExistence type="predicted"/>
<keyword evidence="1" id="KW-0539">Nucleus</keyword>
<dbReference type="InterPro" id="IPR001138">
    <property type="entry name" value="Zn2Cys6_DnaBD"/>
</dbReference>
<dbReference type="InterPro" id="IPR036864">
    <property type="entry name" value="Zn2-C6_fun-type_DNA-bd_sf"/>
</dbReference>
<dbReference type="GO" id="GO:0005634">
    <property type="term" value="C:nucleus"/>
    <property type="evidence" value="ECO:0007669"/>
    <property type="project" value="TreeGrafter"/>
</dbReference>
<dbReference type="AlphaFoldDB" id="A0A2P4ZNK9"/>
<dbReference type="GO" id="GO:0000976">
    <property type="term" value="F:transcription cis-regulatory region binding"/>
    <property type="evidence" value="ECO:0007669"/>
    <property type="project" value="TreeGrafter"/>
</dbReference>
<dbReference type="SUPFAM" id="SSF57701">
    <property type="entry name" value="Zn2/Cys6 DNA-binding domain"/>
    <property type="match status" value="1"/>
</dbReference>
<dbReference type="Proteomes" id="UP000054821">
    <property type="component" value="Unassembled WGS sequence"/>
</dbReference>
<dbReference type="CDD" id="cd12148">
    <property type="entry name" value="fungal_TF_MHR"/>
    <property type="match status" value="1"/>
</dbReference>
<organism evidence="4 5">
    <name type="scientific">Trichoderma gamsii</name>
    <dbReference type="NCBI Taxonomy" id="398673"/>
    <lineage>
        <taxon>Eukaryota</taxon>
        <taxon>Fungi</taxon>
        <taxon>Dikarya</taxon>
        <taxon>Ascomycota</taxon>
        <taxon>Pezizomycotina</taxon>
        <taxon>Sordariomycetes</taxon>
        <taxon>Hypocreomycetidae</taxon>
        <taxon>Hypocreales</taxon>
        <taxon>Hypocreaceae</taxon>
        <taxon>Trichoderma</taxon>
    </lineage>
</organism>
<sequence>MIKPYQESLQSSKYSRKSKRVRTGCLTCRDRHLKCDESTPSCQNCERGRRTCLRGIRLNFTNITIHESSNFIPVVLHNNIVTIRDESRQIASEYQNGLIRYVDAESSQYIECSAVARTQTPISDHGSSSSILQGHVWHIYISPESSNKARSIYSDSLILQATEWRKGATVDSGPMSLSEVEDRSNISVSIEDDSATNADATGPSAFEREFLDSPEHVEYMQIYVHEIAIWMDSFNKGKHFGECLPYRALDSPLLLYSLLACGVRRLSHRQPDLSSRATAYYSTANMQLFRYRENPERNIEECSVAATILKLYNIMFKERPETGGHSLAVLNSIIGESQWTAESDGIGSACFWLNAYLDVLGSLETGCHLSFGGWNMELGFPSDGNEVMAQGDEELWAQKMLFILAKVASYRLHVLSFTEMDPRENRTLENHIPEWKQLKQLCVEWSDACPRNLRPLGYMQPNQMESDSVFPKAWAPKQEAMFCRLLYHTAQSILTQTHPMEQTMVSDEISWLQLHHAREVCGIVAHTDDKYLGPVYTQAFLLASVVLTDHKEQMEVLDILQRMKSQMVYSQPGAEEHLKATWGWETIGPAMPLRYDQCHEPDAQMGPTPMHASDISAVVSPQRSSPPVSGTYTPMSMPRTDNLLQQHGPSAAPFDQAQQYGYSTWRDSNPYTQPFYPPNR</sequence>
<comment type="caution">
    <text evidence="4">The sequence shown here is derived from an EMBL/GenBank/DDBJ whole genome shotgun (WGS) entry which is preliminary data.</text>
</comment>
<feature type="compositionally biased region" description="Polar residues" evidence="2">
    <location>
        <begin position="656"/>
        <end position="672"/>
    </location>
</feature>